<evidence type="ECO:0000313" key="2">
    <source>
        <dbReference type="EMBL" id="KIS70954.1"/>
    </source>
</evidence>
<keyword evidence="3" id="KW-1185">Reference proteome</keyword>
<organism evidence="2 3">
    <name type="scientific">Mycosarcoma maydis</name>
    <name type="common">Corn smut fungus</name>
    <name type="synonym">Ustilago maydis</name>
    <dbReference type="NCBI Taxonomy" id="5270"/>
    <lineage>
        <taxon>Eukaryota</taxon>
        <taxon>Fungi</taxon>
        <taxon>Dikarya</taxon>
        <taxon>Basidiomycota</taxon>
        <taxon>Ustilaginomycotina</taxon>
        <taxon>Ustilaginomycetes</taxon>
        <taxon>Ustilaginales</taxon>
        <taxon>Ustilaginaceae</taxon>
        <taxon>Mycosarcoma</taxon>
    </lineage>
</organism>
<protein>
    <submittedName>
        <fullName evidence="2">Uncharacterized protein</fullName>
    </submittedName>
</protein>
<sequence>MACPVNHPAFHAFVFLIGVLIMFGKYVKA</sequence>
<name>A0A0D1E4G3_MYCMD</name>
<keyword evidence="1" id="KW-0812">Transmembrane</keyword>
<keyword evidence="1" id="KW-1133">Transmembrane helix</keyword>
<dbReference type="InParanoid" id="A0A0D1E4G3"/>
<proteinExistence type="predicted"/>
<gene>
    <name evidence="2" type="ORF">UMAG_10568</name>
</gene>
<feature type="transmembrane region" description="Helical" evidence="1">
    <location>
        <begin position="6"/>
        <end position="27"/>
    </location>
</feature>
<dbReference type="KEGG" id="uma:UMAG_10568"/>
<accession>A0A0D1E4G3</accession>
<dbReference type="Proteomes" id="UP000000561">
    <property type="component" value="Chromosome 2"/>
</dbReference>
<dbReference type="VEuPathDB" id="FungiDB:UMAG_10568"/>
<dbReference type="EMBL" id="CM003141">
    <property type="protein sequence ID" value="KIS70954.1"/>
    <property type="molecule type" value="Genomic_DNA"/>
</dbReference>
<evidence type="ECO:0000256" key="1">
    <source>
        <dbReference type="SAM" id="Phobius"/>
    </source>
</evidence>
<dbReference type="AlphaFoldDB" id="A0A0D1E4G3"/>
<dbReference type="RefSeq" id="XP_011387334.1">
    <property type="nucleotide sequence ID" value="XM_011389032.1"/>
</dbReference>
<evidence type="ECO:0000313" key="3">
    <source>
        <dbReference type="Proteomes" id="UP000000561"/>
    </source>
</evidence>
<keyword evidence="1" id="KW-0472">Membrane</keyword>
<dbReference type="GeneID" id="23566580"/>
<reference evidence="2 3" key="1">
    <citation type="journal article" date="2006" name="Nature">
        <title>Insights from the genome of the biotrophic fungal plant pathogen Ustilago maydis.</title>
        <authorList>
            <person name="Kamper J."/>
            <person name="Kahmann R."/>
            <person name="Bolker M."/>
            <person name="Ma L.J."/>
            <person name="Brefort T."/>
            <person name="Saville B.J."/>
            <person name="Banuett F."/>
            <person name="Kronstad J.W."/>
            <person name="Gold S.E."/>
            <person name="Muller O."/>
            <person name="Perlin M.H."/>
            <person name="Wosten H.A."/>
            <person name="de Vries R."/>
            <person name="Ruiz-Herrera J."/>
            <person name="Reynaga-Pena C.G."/>
            <person name="Snetselaar K."/>
            <person name="McCann M."/>
            <person name="Perez-Martin J."/>
            <person name="Feldbrugge M."/>
            <person name="Basse C.W."/>
            <person name="Steinberg G."/>
            <person name="Ibeas J.I."/>
            <person name="Holloman W."/>
            <person name="Guzman P."/>
            <person name="Farman M."/>
            <person name="Stajich J.E."/>
            <person name="Sentandreu R."/>
            <person name="Gonzalez-Prieto J.M."/>
            <person name="Kennell J.C."/>
            <person name="Molina L."/>
            <person name="Schirawski J."/>
            <person name="Mendoza-Mendoza A."/>
            <person name="Greilinger D."/>
            <person name="Munch K."/>
            <person name="Rossel N."/>
            <person name="Scherer M."/>
            <person name="Vranes M."/>
            <person name="Ladendorf O."/>
            <person name="Vincon V."/>
            <person name="Fuchs U."/>
            <person name="Sandrock B."/>
            <person name="Meng S."/>
            <person name="Ho E.C."/>
            <person name="Cahill M.J."/>
            <person name="Boyce K.J."/>
            <person name="Klose J."/>
            <person name="Klosterman S.J."/>
            <person name="Deelstra H.J."/>
            <person name="Ortiz-Castellanos L."/>
            <person name="Li W."/>
            <person name="Sanchez-Alonso P."/>
            <person name="Schreier P.H."/>
            <person name="Hauser-Hahn I."/>
            <person name="Vaupel M."/>
            <person name="Koopmann E."/>
            <person name="Friedrich G."/>
            <person name="Voss H."/>
            <person name="Schluter T."/>
            <person name="Margolis J."/>
            <person name="Platt D."/>
            <person name="Swimmer C."/>
            <person name="Gnirke A."/>
            <person name="Chen F."/>
            <person name="Vysotskaia V."/>
            <person name="Mannhaupt G."/>
            <person name="Guldener U."/>
            <person name="Munsterkotter M."/>
            <person name="Haase D."/>
            <person name="Oesterheld M."/>
            <person name="Mewes H.W."/>
            <person name="Mauceli E.W."/>
            <person name="DeCaprio D."/>
            <person name="Wade C.M."/>
            <person name="Butler J."/>
            <person name="Young S."/>
            <person name="Jaffe D.B."/>
            <person name="Calvo S."/>
            <person name="Nusbaum C."/>
            <person name="Galagan J."/>
            <person name="Birren B.W."/>
        </authorList>
    </citation>
    <scope>NUCLEOTIDE SEQUENCE [LARGE SCALE GENOMIC DNA]</scope>
    <source>
        <strain evidence="3">DSM 14603 / FGSC 9021 / UM521</strain>
    </source>
</reference>